<evidence type="ECO:0000256" key="1">
    <source>
        <dbReference type="ARBA" id="ARBA00022649"/>
    </source>
</evidence>
<dbReference type="Proteomes" id="UP000230447">
    <property type="component" value="Unassembled WGS sequence"/>
</dbReference>
<dbReference type="InterPro" id="IPR007712">
    <property type="entry name" value="RelE/ParE_toxin"/>
</dbReference>
<gene>
    <name evidence="2" type="ORF">COX24_04015</name>
</gene>
<dbReference type="AlphaFoldDB" id="A0A2G9ZDX3"/>
<name>A0A2G9ZDX3_9BACT</name>
<keyword evidence="1" id="KW-1277">Toxin-antitoxin system</keyword>
<dbReference type="InterPro" id="IPR004386">
    <property type="entry name" value="Toxin_YafQ-like"/>
</dbReference>
<protein>
    <recommendedName>
        <fullName evidence="4">Type II toxin-antitoxin system mRNA interferase toxin, RelE/StbE family</fullName>
    </recommendedName>
</protein>
<evidence type="ECO:0008006" key="4">
    <source>
        <dbReference type="Google" id="ProtNLM"/>
    </source>
</evidence>
<proteinExistence type="predicted"/>
<organism evidence="2 3">
    <name type="scientific">bacterium (Candidatus Gribaldobacteria) CG23_combo_of_CG06-09_8_20_14_all_37_87_8</name>
    <dbReference type="NCBI Taxonomy" id="2014278"/>
    <lineage>
        <taxon>Bacteria</taxon>
        <taxon>Candidatus Gribaldobacteria</taxon>
    </lineage>
</organism>
<dbReference type="InterPro" id="IPR035093">
    <property type="entry name" value="RelE/ParE_toxin_dom_sf"/>
</dbReference>
<dbReference type="EMBL" id="PCSB01000085">
    <property type="protein sequence ID" value="PIP31366.1"/>
    <property type="molecule type" value="Genomic_DNA"/>
</dbReference>
<dbReference type="Gene3D" id="3.30.2310.20">
    <property type="entry name" value="RelE-like"/>
    <property type="match status" value="1"/>
</dbReference>
<evidence type="ECO:0000313" key="3">
    <source>
        <dbReference type="Proteomes" id="UP000230447"/>
    </source>
</evidence>
<accession>A0A2G9ZDX3</accession>
<comment type="caution">
    <text evidence="2">The sequence shown here is derived from an EMBL/GenBank/DDBJ whole genome shotgun (WGS) entry which is preliminary data.</text>
</comment>
<dbReference type="SUPFAM" id="SSF143011">
    <property type="entry name" value="RelE-like"/>
    <property type="match status" value="1"/>
</dbReference>
<dbReference type="NCBIfam" id="TIGR02385">
    <property type="entry name" value="RelE_StbE"/>
    <property type="match status" value="1"/>
</dbReference>
<dbReference type="Pfam" id="PF15738">
    <property type="entry name" value="YafQ_toxin"/>
    <property type="match status" value="1"/>
</dbReference>
<reference evidence="2 3" key="1">
    <citation type="submission" date="2017-09" db="EMBL/GenBank/DDBJ databases">
        <title>Depth-based differentiation of microbial function through sediment-hosted aquifers and enrichment of novel symbionts in the deep terrestrial subsurface.</title>
        <authorList>
            <person name="Probst A.J."/>
            <person name="Ladd B."/>
            <person name="Jarett J.K."/>
            <person name="Geller-Mcgrath D.E."/>
            <person name="Sieber C.M."/>
            <person name="Emerson J.B."/>
            <person name="Anantharaman K."/>
            <person name="Thomas B.C."/>
            <person name="Malmstrom R."/>
            <person name="Stieglmeier M."/>
            <person name="Klingl A."/>
            <person name="Woyke T."/>
            <person name="Ryan C.M."/>
            <person name="Banfield J.F."/>
        </authorList>
    </citation>
    <scope>NUCLEOTIDE SEQUENCE [LARGE SCALE GENOMIC DNA]</scope>
    <source>
        <strain evidence="2">CG23_combo_of_CG06-09_8_20_14_all_37_87_8</strain>
    </source>
</reference>
<sequence>MLNNHPLRGNYVDYRSINITGDLRAVFKLINENEAIFVRVGTHSELYS</sequence>
<evidence type="ECO:0000313" key="2">
    <source>
        <dbReference type="EMBL" id="PIP31366.1"/>
    </source>
</evidence>